<comment type="caution">
    <text evidence="1">The sequence shown here is derived from an EMBL/GenBank/DDBJ whole genome shotgun (WGS) entry which is preliminary data.</text>
</comment>
<dbReference type="OrthoDB" id="8953110at2"/>
<reference evidence="1 2" key="1">
    <citation type="submission" date="2018-08" db="EMBL/GenBank/DDBJ databases">
        <title>Thalassotalea euphylliae genome.</title>
        <authorList>
            <person name="Summers S."/>
            <person name="Rice S.A."/>
            <person name="Freckelton M.L."/>
            <person name="Nedved B.T."/>
            <person name="Hadfield M.G."/>
        </authorList>
    </citation>
    <scope>NUCLEOTIDE SEQUENCE [LARGE SCALE GENOMIC DNA]</scope>
    <source>
        <strain evidence="1 2">H1</strain>
    </source>
</reference>
<dbReference type="Proteomes" id="UP000256478">
    <property type="component" value="Unassembled WGS sequence"/>
</dbReference>
<accession>A0A3E0TQH0</accession>
<dbReference type="Pfam" id="PF11017">
    <property type="entry name" value="DUF2855"/>
    <property type="match status" value="1"/>
</dbReference>
<evidence type="ECO:0000313" key="1">
    <source>
        <dbReference type="EMBL" id="REL26891.1"/>
    </source>
</evidence>
<dbReference type="InterPro" id="IPR021276">
    <property type="entry name" value="DUF2855"/>
</dbReference>
<evidence type="ECO:0000313" key="2">
    <source>
        <dbReference type="Proteomes" id="UP000256478"/>
    </source>
</evidence>
<dbReference type="RefSeq" id="WP_116007994.1">
    <property type="nucleotide sequence ID" value="NZ_QUOU01000001.1"/>
</dbReference>
<proteinExistence type="predicted"/>
<dbReference type="AlphaFoldDB" id="A0A3E0TQH0"/>
<sequence>MSNHQVAIQESVVLEVCKQDLAKTRVVSVPSTNLANGEVRLKVDQFALTANNITYAITGDMLGYWQFFPADQDPATWGRIPVMAFAQVIESRCDDIEVGERVFGFFPMTQFLTIKAGHITPFSFSDTAEHRHKLSSVYANYERVAKNPFYRKETQAYQLLIKGLYTTSWLIDDFMSDHNFFGASQYIITSASSKTSMALAFASRQRDNAKKLKLIGLTSPSRVAFVKSTKLYDEVFSYEDIATLDSGKASIFVDMAGSKTVLTSAHQHFAENIVYSCSVGATHINDLAAAQPSNEALPGAKPETFFAPTQIKVKSKTKGGAQLTAEIAQSMNLFIEEMAQHIKVKTITSIDELNQRYLSLLSGQADASAGLVFKFKGSGQDGVYELST</sequence>
<protein>
    <submittedName>
        <fullName evidence="1">DUF2855 family protein</fullName>
    </submittedName>
</protein>
<dbReference type="SUPFAM" id="SSF50129">
    <property type="entry name" value="GroES-like"/>
    <property type="match status" value="1"/>
</dbReference>
<dbReference type="InterPro" id="IPR011032">
    <property type="entry name" value="GroES-like_sf"/>
</dbReference>
<gene>
    <name evidence="1" type="ORF">DXX93_10130</name>
</gene>
<organism evidence="1 2">
    <name type="scientific">Thalassotalea euphylliae</name>
    <dbReference type="NCBI Taxonomy" id="1655234"/>
    <lineage>
        <taxon>Bacteria</taxon>
        <taxon>Pseudomonadati</taxon>
        <taxon>Pseudomonadota</taxon>
        <taxon>Gammaproteobacteria</taxon>
        <taxon>Alteromonadales</taxon>
        <taxon>Colwelliaceae</taxon>
        <taxon>Thalassotalea</taxon>
    </lineage>
</organism>
<name>A0A3E0TQH0_9GAMM</name>
<dbReference type="EMBL" id="QUOU01000001">
    <property type="protein sequence ID" value="REL26891.1"/>
    <property type="molecule type" value="Genomic_DNA"/>
</dbReference>